<accession>A0ABY6B931</accession>
<gene>
    <name evidence="1" type="ORF">N4264_17695</name>
</gene>
<dbReference type="Pfam" id="PF06718">
    <property type="entry name" value="DUF1203"/>
    <property type="match status" value="1"/>
</dbReference>
<keyword evidence="2" id="KW-1185">Reference proteome</keyword>
<evidence type="ECO:0000313" key="2">
    <source>
        <dbReference type="Proteomes" id="UP001064632"/>
    </source>
</evidence>
<dbReference type="PIRSF" id="PIRSF034110">
    <property type="entry name" value="DUF1203"/>
    <property type="match status" value="1"/>
</dbReference>
<dbReference type="Proteomes" id="UP001064632">
    <property type="component" value="Chromosome"/>
</dbReference>
<reference evidence="1" key="1">
    <citation type="submission" date="2022-09" db="EMBL/GenBank/DDBJ databases">
        <title>Tahibacter sp. nov., isolated from a fresh water.</title>
        <authorList>
            <person name="Baek J.H."/>
            <person name="Lee J.K."/>
            <person name="Kim J.M."/>
            <person name="Jeon C.O."/>
        </authorList>
    </citation>
    <scope>NUCLEOTIDE SEQUENCE</scope>
    <source>
        <strain evidence="1">W38</strain>
    </source>
</reference>
<dbReference type="EMBL" id="CP104694">
    <property type="protein sequence ID" value="UXI66573.1"/>
    <property type="molecule type" value="Genomic_DNA"/>
</dbReference>
<sequence length="155" mass="17581">MTYRIRGLETAPFSALFGLSDEALAAQGVRRYTVDRKGAFPDRIELRDLEPGESVLLLNFTHLPARSPYRASHAIYVKEGAEHPFDAVGEVPEVMKVRLISLRAYDKDDWMVDADITEGEQLPTLINRFFADARVAYLHAHYARRGCFAARIDRV</sequence>
<dbReference type="InterPro" id="IPR009593">
    <property type="entry name" value="DUF1203"/>
</dbReference>
<proteinExistence type="predicted"/>
<name>A0ABY6B931_9GAMM</name>
<protein>
    <submittedName>
        <fullName evidence="1">DUF1203 domain-containing protein</fullName>
    </submittedName>
</protein>
<dbReference type="RefSeq" id="WP_261693557.1">
    <property type="nucleotide sequence ID" value="NZ_CP104694.1"/>
</dbReference>
<evidence type="ECO:0000313" key="1">
    <source>
        <dbReference type="EMBL" id="UXI66573.1"/>
    </source>
</evidence>
<organism evidence="1 2">
    <name type="scientific">Tahibacter amnicola</name>
    <dbReference type="NCBI Taxonomy" id="2976241"/>
    <lineage>
        <taxon>Bacteria</taxon>
        <taxon>Pseudomonadati</taxon>
        <taxon>Pseudomonadota</taxon>
        <taxon>Gammaproteobacteria</taxon>
        <taxon>Lysobacterales</taxon>
        <taxon>Rhodanobacteraceae</taxon>
        <taxon>Tahibacter</taxon>
    </lineage>
</organism>